<dbReference type="AlphaFoldDB" id="B4DAI5"/>
<sequence>MKLHSLGFFLSRAVLAIGLICFVGEASAQSPYQTTADFTKYAMKLRESAILHMEPQVVIPTMSRTLSVSGKYPWKTQIVTTVFWVGEPAGGNNPVHNFSSSWDLNWEQSYGGFDNPNPASRRNYIPANFVPRQNPFYIALPYNDVTHGTTKPESKVVIPWFRDEFRQEGQSVCHDHWIAIRNSAGKTCYAQWSDCGPFRTDHWQYVFGNEKPRPNLNGGAGLDVSPAVRDYLQLSSTDVTDWKFVDALEVPNGPWALYGDNNTVAQNLRRGQTRMAMSAPTHSYSAPSEPAPQQTPPPTTAKPPQQQQEGPTIIIHQAQ</sequence>
<proteinExistence type="predicted"/>
<dbReference type="Proteomes" id="UP000005824">
    <property type="component" value="Unassembled WGS sequence"/>
</dbReference>
<feature type="chain" id="PRO_5002802676" evidence="2">
    <location>
        <begin position="29"/>
        <end position="319"/>
    </location>
</feature>
<dbReference type="STRING" id="497964.CfE428DRAFT_5926"/>
<evidence type="ECO:0000256" key="2">
    <source>
        <dbReference type="SAM" id="SignalP"/>
    </source>
</evidence>
<organism evidence="3 4">
    <name type="scientific">Chthoniobacter flavus Ellin428</name>
    <dbReference type="NCBI Taxonomy" id="497964"/>
    <lineage>
        <taxon>Bacteria</taxon>
        <taxon>Pseudomonadati</taxon>
        <taxon>Verrucomicrobiota</taxon>
        <taxon>Spartobacteria</taxon>
        <taxon>Chthoniobacterales</taxon>
        <taxon>Chthoniobacteraceae</taxon>
        <taxon>Chthoniobacter</taxon>
    </lineage>
</organism>
<feature type="region of interest" description="Disordered" evidence="1">
    <location>
        <begin position="275"/>
        <end position="319"/>
    </location>
</feature>
<keyword evidence="4" id="KW-1185">Reference proteome</keyword>
<dbReference type="EMBL" id="ABVL01000031">
    <property type="protein sequence ID" value="EDY16503.1"/>
    <property type="molecule type" value="Genomic_DNA"/>
</dbReference>
<dbReference type="eggNOG" id="COG3868">
    <property type="taxonomic scope" value="Bacteria"/>
</dbReference>
<evidence type="ECO:0000256" key="1">
    <source>
        <dbReference type="SAM" id="MobiDB-lite"/>
    </source>
</evidence>
<accession>B4DAI5</accession>
<comment type="caution">
    <text evidence="3">The sequence shown here is derived from an EMBL/GenBank/DDBJ whole genome shotgun (WGS) entry which is preliminary data.</text>
</comment>
<gene>
    <name evidence="3" type="ORF">CfE428DRAFT_5926</name>
</gene>
<dbReference type="RefSeq" id="WP_006983246.1">
    <property type="nucleotide sequence ID" value="NZ_ABVL01000031.1"/>
</dbReference>
<reference evidence="3 4" key="1">
    <citation type="journal article" date="2011" name="J. Bacteriol.">
        <title>Genome sequence of Chthoniobacter flavus Ellin428, an aerobic heterotrophic soil bacterium.</title>
        <authorList>
            <person name="Kant R."/>
            <person name="van Passel M.W."/>
            <person name="Palva A."/>
            <person name="Lucas S."/>
            <person name="Lapidus A."/>
            <person name="Glavina Del Rio T."/>
            <person name="Dalin E."/>
            <person name="Tice H."/>
            <person name="Bruce D."/>
            <person name="Goodwin L."/>
            <person name="Pitluck S."/>
            <person name="Larimer F.W."/>
            <person name="Land M.L."/>
            <person name="Hauser L."/>
            <person name="Sangwan P."/>
            <person name="de Vos W.M."/>
            <person name="Janssen P.H."/>
            <person name="Smidt H."/>
        </authorList>
    </citation>
    <scope>NUCLEOTIDE SEQUENCE [LARGE SCALE GENOMIC DNA]</scope>
    <source>
        <strain evidence="3 4">Ellin428</strain>
    </source>
</reference>
<keyword evidence="2" id="KW-0732">Signal</keyword>
<protein>
    <submittedName>
        <fullName evidence="3">Uncharacterized protein</fullName>
    </submittedName>
</protein>
<feature type="compositionally biased region" description="Pro residues" evidence="1">
    <location>
        <begin position="289"/>
        <end position="301"/>
    </location>
</feature>
<evidence type="ECO:0000313" key="4">
    <source>
        <dbReference type="Proteomes" id="UP000005824"/>
    </source>
</evidence>
<feature type="signal peptide" evidence="2">
    <location>
        <begin position="1"/>
        <end position="28"/>
    </location>
</feature>
<name>B4DAI5_9BACT</name>
<evidence type="ECO:0000313" key="3">
    <source>
        <dbReference type="EMBL" id="EDY16503.1"/>
    </source>
</evidence>
<dbReference type="InParanoid" id="B4DAI5"/>